<evidence type="ECO:0000313" key="1">
    <source>
        <dbReference type="EMBL" id="KAJ9651727.1"/>
    </source>
</evidence>
<reference evidence="1" key="1">
    <citation type="submission" date="2022-10" db="EMBL/GenBank/DDBJ databases">
        <title>Culturing micro-colonial fungi from biological soil crusts in the Mojave desert and describing Neophaeococcomyces mojavensis, and introducing the new genera and species Taxawa tesnikishii.</title>
        <authorList>
            <person name="Kurbessoian T."/>
            <person name="Stajich J.E."/>
        </authorList>
    </citation>
    <scope>NUCLEOTIDE SEQUENCE</scope>
    <source>
        <strain evidence="1">JES_112</strain>
    </source>
</reference>
<evidence type="ECO:0000313" key="2">
    <source>
        <dbReference type="Proteomes" id="UP001172386"/>
    </source>
</evidence>
<dbReference type="Proteomes" id="UP001172386">
    <property type="component" value="Unassembled WGS sequence"/>
</dbReference>
<sequence length="453" mass="51744">MNNIYHPLQPGHIRLLEKLSDHHCDLSTLHFRFQETSLQDHLYLLQPESVGIQDNETIRTALSKAQRSPGLHKYTAISYTWGAPTKSEQICLNGYPFMIGANLAASLDIERRRHDSLLSFIWADAICIHQDDLAERNDQVSMMPLIYGLATSVSAHIGPPITLPSDVDAKNNITILPLIRQDYWTRTWVIQEFLLAQHLTIYSGQSSIDFKLFWAEVHKTLRLYNPYGPNPPPEPYEYSELDRSPALSLAGARQILGDTKFDNRSLYRLLIQHSDARCTDPRDRVFAMLGLVRVEERKVLMRSFPDYSLSIQQVLVMTMAHLVEFDDSGDPAEHIFRALGRLFGKDGGEYRVTDLLPLVKIMVRMRQIGKRSRWLDERVSSSELVKALLPTHAVIDLCNHPGDHIAYDSVAGFVKRTNILKTHRWWGVTARYLISACKSHPQKSKSAHINWTS</sequence>
<protein>
    <submittedName>
        <fullName evidence="1">Uncharacterized protein</fullName>
    </submittedName>
</protein>
<name>A0ACC2ZVZ9_9EURO</name>
<organism evidence="1 2">
    <name type="scientific">Neophaeococcomyces mojaviensis</name>
    <dbReference type="NCBI Taxonomy" id="3383035"/>
    <lineage>
        <taxon>Eukaryota</taxon>
        <taxon>Fungi</taxon>
        <taxon>Dikarya</taxon>
        <taxon>Ascomycota</taxon>
        <taxon>Pezizomycotina</taxon>
        <taxon>Eurotiomycetes</taxon>
        <taxon>Chaetothyriomycetidae</taxon>
        <taxon>Chaetothyriales</taxon>
        <taxon>Chaetothyriales incertae sedis</taxon>
        <taxon>Neophaeococcomyces</taxon>
    </lineage>
</organism>
<comment type="caution">
    <text evidence="1">The sequence shown here is derived from an EMBL/GenBank/DDBJ whole genome shotgun (WGS) entry which is preliminary data.</text>
</comment>
<accession>A0ACC2ZVZ9</accession>
<proteinExistence type="predicted"/>
<dbReference type="EMBL" id="JAPDRQ010000238">
    <property type="protein sequence ID" value="KAJ9651727.1"/>
    <property type="molecule type" value="Genomic_DNA"/>
</dbReference>
<keyword evidence="2" id="KW-1185">Reference proteome</keyword>
<gene>
    <name evidence="1" type="ORF">H2198_008999</name>
</gene>